<accession>A0A9X1TR82</accession>
<dbReference type="Gene3D" id="3.10.450.50">
    <property type="match status" value="1"/>
</dbReference>
<dbReference type="SUPFAM" id="SSF54427">
    <property type="entry name" value="NTF2-like"/>
    <property type="match status" value="1"/>
</dbReference>
<dbReference type="RefSeq" id="WP_235176335.1">
    <property type="nucleotide sequence ID" value="NZ_JAKFFV010000001.1"/>
</dbReference>
<sequence>MNLNDFAQHWLKSWNSHDIEGVLAHFSEDVEVTTPMIKVATSGDEDTIYGKEAVRKYWTTALKKFPDLHFKLICITEGVNSAAFYYETVLEKKAIEVMYFNSEGLVTKMNAFYSLQE</sequence>
<dbReference type="Proteomes" id="UP001139411">
    <property type="component" value="Unassembled WGS sequence"/>
</dbReference>
<evidence type="ECO:0000313" key="3">
    <source>
        <dbReference type="Proteomes" id="UP001139411"/>
    </source>
</evidence>
<proteinExistence type="predicted"/>
<dbReference type="InterPro" id="IPR037401">
    <property type="entry name" value="SnoaL-like"/>
</dbReference>
<evidence type="ECO:0000259" key="1">
    <source>
        <dbReference type="Pfam" id="PF12680"/>
    </source>
</evidence>
<organism evidence="2 3">
    <name type="scientific">Dyadobacter chenhuakuii</name>
    <dbReference type="NCBI Taxonomy" id="2909339"/>
    <lineage>
        <taxon>Bacteria</taxon>
        <taxon>Pseudomonadati</taxon>
        <taxon>Bacteroidota</taxon>
        <taxon>Cytophagia</taxon>
        <taxon>Cytophagales</taxon>
        <taxon>Spirosomataceae</taxon>
        <taxon>Dyadobacter</taxon>
    </lineage>
</organism>
<dbReference type="AlphaFoldDB" id="A0A9X1TR82"/>
<dbReference type="Pfam" id="PF12680">
    <property type="entry name" value="SnoaL_2"/>
    <property type="match status" value="1"/>
</dbReference>
<gene>
    <name evidence="2" type="ORF">L0661_00045</name>
</gene>
<protein>
    <submittedName>
        <fullName evidence="2">Nuclear transport factor 2 family protein</fullName>
    </submittedName>
</protein>
<dbReference type="InterPro" id="IPR032710">
    <property type="entry name" value="NTF2-like_dom_sf"/>
</dbReference>
<reference evidence="2" key="1">
    <citation type="submission" date="2022-01" db="EMBL/GenBank/DDBJ databases">
        <title>Novel species in genus Dyadobacter.</title>
        <authorList>
            <person name="Ma C."/>
        </authorList>
    </citation>
    <scope>NUCLEOTIDE SEQUENCE</scope>
    <source>
        <strain evidence="2">CY357</strain>
    </source>
</reference>
<evidence type="ECO:0000313" key="2">
    <source>
        <dbReference type="EMBL" id="MCF2496675.1"/>
    </source>
</evidence>
<name>A0A9X1TR82_9BACT</name>
<feature type="domain" description="SnoaL-like" evidence="1">
    <location>
        <begin position="8"/>
        <end position="88"/>
    </location>
</feature>
<dbReference type="EMBL" id="JAKFFV010000001">
    <property type="protein sequence ID" value="MCF2496675.1"/>
    <property type="molecule type" value="Genomic_DNA"/>
</dbReference>
<comment type="caution">
    <text evidence="2">The sequence shown here is derived from an EMBL/GenBank/DDBJ whole genome shotgun (WGS) entry which is preliminary data.</text>
</comment>